<evidence type="ECO:0008006" key="5">
    <source>
        <dbReference type="Google" id="ProtNLM"/>
    </source>
</evidence>
<name>A0ABP0HBL7_9DINO</name>
<reference evidence="3 4" key="1">
    <citation type="submission" date="2024-02" db="EMBL/GenBank/DDBJ databases">
        <authorList>
            <person name="Chen Y."/>
            <person name="Shah S."/>
            <person name="Dougan E. K."/>
            <person name="Thang M."/>
            <person name="Chan C."/>
        </authorList>
    </citation>
    <scope>NUCLEOTIDE SEQUENCE [LARGE SCALE GENOMIC DNA]</scope>
</reference>
<evidence type="ECO:0000313" key="3">
    <source>
        <dbReference type="EMBL" id="CAK8986539.1"/>
    </source>
</evidence>
<keyword evidence="4" id="KW-1185">Reference proteome</keyword>
<proteinExistence type="predicted"/>
<comment type="caution">
    <text evidence="3">The sequence shown here is derived from an EMBL/GenBank/DDBJ whole genome shotgun (WGS) entry which is preliminary data.</text>
</comment>
<evidence type="ECO:0000313" key="2">
    <source>
        <dbReference type="EMBL" id="CAK8986313.1"/>
    </source>
</evidence>
<evidence type="ECO:0000313" key="4">
    <source>
        <dbReference type="Proteomes" id="UP001642484"/>
    </source>
</evidence>
<accession>A0ABP0HBL7</accession>
<sequence>MPRAGHGCGGRRAASRRLMEWRWQALSPCTRAWSVLWTGLTGGASSEWRSCTSCWGRMCSSAWLNCQVLRCSSVSMWVGQRISFRVELEEGRPKVKEVLSGDGPPVSGPPVSSKKGEPFEKSEVCLVKLEGNFGPSGLCFGLSRAKLPEVQFIRPEQSQFWRRNEVHVGDRLMRIEGAHYTFVLGSEPERRPSELSEGLRQRPVELSFLRVT</sequence>
<feature type="compositionally biased region" description="Low complexity" evidence="1">
    <location>
        <begin position="100"/>
        <end position="113"/>
    </location>
</feature>
<dbReference type="Proteomes" id="UP001642484">
    <property type="component" value="Unassembled WGS sequence"/>
</dbReference>
<dbReference type="EMBL" id="CAXAMN010000092">
    <property type="protein sequence ID" value="CAK8986313.1"/>
    <property type="molecule type" value="Genomic_DNA"/>
</dbReference>
<feature type="region of interest" description="Disordered" evidence="1">
    <location>
        <begin position="96"/>
        <end position="115"/>
    </location>
</feature>
<organism evidence="3 4">
    <name type="scientific">Durusdinium trenchii</name>
    <dbReference type="NCBI Taxonomy" id="1381693"/>
    <lineage>
        <taxon>Eukaryota</taxon>
        <taxon>Sar</taxon>
        <taxon>Alveolata</taxon>
        <taxon>Dinophyceae</taxon>
        <taxon>Suessiales</taxon>
        <taxon>Symbiodiniaceae</taxon>
        <taxon>Durusdinium</taxon>
    </lineage>
</organism>
<evidence type="ECO:0000256" key="1">
    <source>
        <dbReference type="SAM" id="MobiDB-lite"/>
    </source>
</evidence>
<protein>
    <recommendedName>
        <fullName evidence="5">PDZ domain-containing protein</fullName>
    </recommendedName>
</protein>
<dbReference type="EMBL" id="CAXAMN010000115">
    <property type="protein sequence ID" value="CAK8986539.1"/>
    <property type="molecule type" value="Genomic_DNA"/>
</dbReference>
<gene>
    <name evidence="2" type="ORF">CCMP2556_LOCUS463</name>
    <name evidence="3" type="ORF">CCMP2556_LOCUS546</name>
</gene>